<name>A0AAE1PIV9_9EUCA</name>
<evidence type="ECO:0000256" key="1">
    <source>
        <dbReference type="SAM" id="MobiDB-lite"/>
    </source>
</evidence>
<dbReference type="Proteomes" id="UP001292094">
    <property type="component" value="Unassembled WGS sequence"/>
</dbReference>
<organism evidence="3 4">
    <name type="scientific">Petrolisthes manimaculis</name>
    <dbReference type="NCBI Taxonomy" id="1843537"/>
    <lineage>
        <taxon>Eukaryota</taxon>
        <taxon>Metazoa</taxon>
        <taxon>Ecdysozoa</taxon>
        <taxon>Arthropoda</taxon>
        <taxon>Crustacea</taxon>
        <taxon>Multicrustacea</taxon>
        <taxon>Malacostraca</taxon>
        <taxon>Eumalacostraca</taxon>
        <taxon>Eucarida</taxon>
        <taxon>Decapoda</taxon>
        <taxon>Pleocyemata</taxon>
        <taxon>Anomura</taxon>
        <taxon>Galatheoidea</taxon>
        <taxon>Porcellanidae</taxon>
        <taxon>Petrolisthes</taxon>
    </lineage>
</organism>
<dbReference type="AlphaFoldDB" id="A0AAE1PIV9"/>
<keyword evidence="2" id="KW-1133">Transmembrane helix</keyword>
<dbReference type="EMBL" id="JAWZYT010001930">
    <property type="protein sequence ID" value="KAK4308069.1"/>
    <property type="molecule type" value="Genomic_DNA"/>
</dbReference>
<protein>
    <submittedName>
        <fullName evidence="3">Uncharacterized protein</fullName>
    </submittedName>
</protein>
<feature type="region of interest" description="Disordered" evidence="1">
    <location>
        <begin position="1"/>
        <end position="189"/>
    </location>
</feature>
<comment type="caution">
    <text evidence="3">The sequence shown here is derived from an EMBL/GenBank/DDBJ whole genome shotgun (WGS) entry which is preliminary data.</text>
</comment>
<keyword evidence="2" id="KW-0812">Transmembrane</keyword>
<accession>A0AAE1PIV9</accession>
<keyword evidence="4" id="KW-1185">Reference proteome</keyword>
<evidence type="ECO:0000256" key="2">
    <source>
        <dbReference type="SAM" id="Phobius"/>
    </source>
</evidence>
<keyword evidence="2" id="KW-0472">Membrane</keyword>
<gene>
    <name evidence="3" type="ORF">Pmani_020212</name>
</gene>
<evidence type="ECO:0000313" key="4">
    <source>
        <dbReference type="Proteomes" id="UP001292094"/>
    </source>
</evidence>
<proteinExistence type="predicted"/>
<reference evidence="3" key="1">
    <citation type="submission" date="2023-11" db="EMBL/GenBank/DDBJ databases">
        <title>Genome assemblies of two species of porcelain crab, Petrolisthes cinctipes and Petrolisthes manimaculis (Anomura: Porcellanidae).</title>
        <authorList>
            <person name="Angst P."/>
        </authorList>
    </citation>
    <scope>NUCLEOTIDE SEQUENCE</scope>
    <source>
        <strain evidence="3">PB745_02</strain>
        <tissue evidence="3">Gill</tissue>
    </source>
</reference>
<feature type="compositionally biased region" description="Polar residues" evidence="1">
    <location>
        <begin position="1"/>
        <end position="10"/>
    </location>
</feature>
<evidence type="ECO:0000313" key="3">
    <source>
        <dbReference type="EMBL" id="KAK4308069.1"/>
    </source>
</evidence>
<feature type="compositionally biased region" description="Polar residues" evidence="1">
    <location>
        <begin position="156"/>
        <end position="174"/>
    </location>
</feature>
<feature type="transmembrane region" description="Helical" evidence="2">
    <location>
        <begin position="306"/>
        <end position="325"/>
    </location>
</feature>
<sequence length="405" mass="45473">MSRRTVQQDDSGSDWDSMSEMDPPVRNQRTESEKPVPVPQKIKSMTYVDPQLENAQARDNPPYNFKPEVTSPIRSSRDSTVKPGKGRKGRTYDPQTNSTKHVTFVGEANDTRIIMQGGKKSVNGDMERPDSDSEDPLYSTVKPKTARHQPPLPEQGINTRHQQPSPEQTTNHTNKPSKKLPKLKFSSSKKKLEGVDNVAYEGDISGMEPDMTAHSNMNLNSSNISTQQVVQQQTNTSHHLPLGVPQFTREEEQMMTDYEPHMHNNENWNSVRRECTPPLIMAAGEASLNSFVKSSMIAVNRAISESFAIVTFPFTCIALFIHHFLRFLLQGLLKPLFVDSMTLVVEYLIRPMVVGVIKPLLGSIHMAVTSLSDTLLVCVRPLTAVLGSLRLVEVNYTRRYSVDEI</sequence>